<dbReference type="EMBL" id="JACKVK010000005">
    <property type="protein sequence ID" value="MCV7420445.1"/>
    <property type="molecule type" value="Genomic_DNA"/>
</dbReference>
<name>A0A9X2YXI6_9MYCO</name>
<dbReference type="GO" id="GO:0003677">
    <property type="term" value="F:DNA binding"/>
    <property type="evidence" value="ECO:0007669"/>
    <property type="project" value="UniProtKB-KW"/>
</dbReference>
<accession>A0A9X2YXI6</accession>
<dbReference type="PROSITE" id="PS50931">
    <property type="entry name" value="HTH_LYSR"/>
    <property type="match status" value="1"/>
</dbReference>
<keyword evidence="4" id="KW-0010">Activator</keyword>
<protein>
    <recommendedName>
        <fullName evidence="6">Probable hydrogen peroxide-inducible genes activator</fullName>
    </recommendedName>
</protein>
<evidence type="ECO:0000313" key="9">
    <source>
        <dbReference type="EMBL" id="MCV7420445.1"/>
    </source>
</evidence>
<dbReference type="InterPro" id="IPR036388">
    <property type="entry name" value="WH-like_DNA-bd_sf"/>
</dbReference>
<gene>
    <name evidence="9" type="ORF">H7K45_07830</name>
</gene>
<evidence type="ECO:0000256" key="1">
    <source>
        <dbReference type="ARBA" id="ARBA00009437"/>
    </source>
</evidence>
<dbReference type="PANTHER" id="PTHR30346:SF0">
    <property type="entry name" value="HCA OPERON TRANSCRIPTIONAL ACTIVATOR HCAR"/>
    <property type="match status" value="1"/>
</dbReference>
<keyword evidence="2" id="KW-0805">Transcription regulation</keyword>
<evidence type="ECO:0000256" key="2">
    <source>
        <dbReference type="ARBA" id="ARBA00023015"/>
    </source>
</evidence>
<dbReference type="InterPro" id="IPR000847">
    <property type="entry name" value="LysR_HTH_N"/>
</dbReference>
<sequence>MDLDLRRLRYFVALAEELNYRAAAQRLHLAQPVLSRQIQTLERELGAQLFLRSTNGTRLTAAGEQLWKDAVALLASADGLRRRVGAAAGTTRTFTVGFMPGLTVTAATRGLADARPDVSVEVLRTDWTDQVEVLRDGRVDVGFVRMPIDLTGLSTVHLFAEPHVAVVPVGHPLAGRGAVDIADLAADVLLQSADAIPEWTAIPGHEAHHGPTPAALSVEQKLEWVAGGRGFSVLPQSVADYYRRPDIAALPLRDVAPNEIRLAWLTDHRTPIIDEFISLARDSFTKDATPQ</sequence>
<comment type="caution">
    <text evidence="9">The sequence shown here is derived from an EMBL/GenBank/DDBJ whole genome shotgun (WGS) entry which is preliminary data.</text>
</comment>
<evidence type="ECO:0000256" key="6">
    <source>
        <dbReference type="ARBA" id="ARBA00040885"/>
    </source>
</evidence>
<comment type="function">
    <text evidence="7">Required for the induction the katG gene for catalase. Involved in the response to hydrogen peroxide.</text>
</comment>
<evidence type="ECO:0000256" key="7">
    <source>
        <dbReference type="ARBA" id="ARBA00056658"/>
    </source>
</evidence>
<dbReference type="GO" id="GO:0003700">
    <property type="term" value="F:DNA-binding transcription factor activity"/>
    <property type="evidence" value="ECO:0007669"/>
    <property type="project" value="InterPro"/>
</dbReference>
<keyword evidence="5" id="KW-0804">Transcription</keyword>
<evidence type="ECO:0000256" key="4">
    <source>
        <dbReference type="ARBA" id="ARBA00023159"/>
    </source>
</evidence>
<dbReference type="GO" id="GO:0032993">
    <property type="term" value="C:protein-DNA complex"/>
    <property type="evidence" value="ECO:0007669"/>
    <property type="project" value="TreeGrafter"/>
</dbReference>
<keyword evidence="3" id="KW-0238">DNA-binding</keyword>
<dbReference type="InterPro" id="IPR036390">
    <property type="entry name" value="WH_DNA-bd_sf"/>
</dbReference>
<evidence type="ECO:0000256" key="3">
    <source>
        <dbReference type="ARBA" id="ARBA00023125"/>
    </source>
</evidence>
<reference evidence="9" key="2">
    <citation type="journal article" date="2022" name="BMC Genomics">
        <title>Comparative genome analysis of mycobacteria focusing on tRNA and non-coding RNA.</title>
        <authorList>
            <person name="Behra P.R.K."/>
            <person name="Pettersson B.M.F."/>
            <person name="Ramesh M."/>
            <person name="Das S."/>
            <person name="Dasgupta S."/>
            <person name="Kirsebom L.A."/>
        </authorList>
    </citation>
    <scope>NUCLEOTIDE SEQUENCE</scope>
    <source>
        <strain evidence="9">DSM 44838</strain>
    </source>
</reference>
<evidence type="ECO:0000313" key="10">
    <source>
        <dbReference type="Proteomes" id="UP001141629"/>
    </source>
</evidence>
<dbReference type="SUPFAM" id="SSF53850">
    <property type="entry name" value="Periplasmic binding protein-like II"/>
    <property type="match status" value="1"/>
</dbReference>
<evidence type="ECO:0000259" key="8">
    <source>
        <dbReference type="PROSITE" id="PS50931"/>
    </source>
</evidence>
<dbReference type="Proteomes" id="UP001141629">
    <property type="component" value="Unassembled WGS sequence"/>
</dbReference>
<feature type="domain" description="HTH lysR-type" evidence="8">
    <location>
        <begin position="3"/>
        <end position="60"/>
    </location>
</feature>
<dbReference type="FunFam" id="1.10.10.10:FF:000001">
    <property type="entry name" value="LysR family transcriptional regulator"/>
    <property type="match status" value="1"/>
</dbReference>
<dbReference type="PANTHER" id="PTHR30346">
    <property type="entry name" value="TRANSCRIPTIONAL DUAL REGULATOR HCAR-RELATED"/>
    <property type="match status" value="1"/>
</dbReference>
<dbReference type="AlphaFoldDB" id="A0A9X2YXI6"/>
<evidence type="ECO:0000256" key="5">
    <source>
        <dbReference type="ARBA" id="ARBA00023163"/>
    </source>
</evidence>
<comment type="similarity">
    <text evidence="1">Belongs to the LysR transcriptional regulatory family.</text>
</comment>
<dbReference type="RefSeq" id="WP_263995232.1">
    <property type="nucleotide sequence ID" value="NZ_JACKVK010000005.1"/>
</dbReference>
<dbReference type="Pfam" id="PF00126">
    <property type="entry name" value="HTH_1"/>
    <property type="match status" value="1"/>
</dbReference>
<dbReference type="Gene3D" id="1.10.10.10">
    <property type="entry name" value="Winged helix-like DNA-binding domain superfamily/Winged helix DNA-binding domain"/>
    <property type="match status" value="1"/>
</dbReference>
<dbReference type="Pfam" id="PF03466">
    <property type="entry name" value="LysR_substrate"/>
    <property type="match status" value="1"/>
</dbReference>
<dbReference type="SUPFAM" id="SSF46785">
    <property type="entry name" value="Winged helix' DNA-binding domain"/>
    <property type="match status" value="1"/>
</dbReference>
<organism evidence="9 10">
    <name type="scientific">Mycobacterium yunnanensis</name>
    <dbReference type="NCBI Taxonomy" id="368477"/>
    <lineage>
        <taxon>Bacteria</taxon>
        <taxon>Bacillati</taxon>
        <taxon>Actinomycetota</taxon>
        <taxon>Actinomycetes</taxon>
        <taxon>Mycobacteriales</taxon>
        <taxon>Mycobacteriaceae</taxon>
        <taxon>Mycobacterium</taxon>
    </lineage>
</organism>
<dbReference type="CDD" id="cd08414">
    <property type="entry name" value="PBP2_LTTR_aromatics_like"/>
    <property type="match status" value="1"/>
</dbReference>
<dbReference type="Gene3D" id="3.40.190.10">
    <property type="entry name" value="Periplasmic binding protein-like II"/>
    <property type="match status" value="2"/>
</dbReference>
<dbReference type="PRINTS" id="PR00039">
    <property type="entry name" value="HTHLYSR"/>
</dbReference>
<proteinExistence type="inferred from homology"/>
<reference evidence="9" key="1">
    <citation type="submission" date="2020-07" db="EMBL/GenBank/DDBJ databases">
        <authorList>
            <person name="Pettersson B.M.F."/>
            <person name="Behra P.R.K."/>
            <person name="Ramesh M."/>
            <person name="Das S."/>
            <person name="Dasgupta S."/>
            <person name="Kirsebom L.A."/>
        </authorList>
    </citation>
    <scope>NUCLEOTIDE SEQUENCE</scope>
    <source>
        <strain evidence="9">DSM 44838</strain>
    </source>
</reference>
<keyword evidence="10" id="KW-1185">Reference proteome</keyword>
<dbReference type="InterPro" id="IPR005119">
    <property type="entry name" value="LysR_subst-bd"/>
</dbReference>